<name>A0A4Q9YUM2_9FLAO</name>
<sequence length="264" mass="28782">MATFNKRGYKAPKEKEEKGVNTFVDDIEQINVDEKNSATAKAFDTLDQTASKAEDFVAKNQKYILGFLGAVAVVTVGYLMYQKFIAEPKQQEAADELFVAQQNFQKAVEGGAKADSLYNLVLKGSEGKFGVAKIAEEYSGTDAGNLANYYAGIAYLNTKKYAEAITSLEKFSSDDIMLSTLAKGAIGDAYAQQNKQKEALEWYIKAADASKNDFTRPRFLLKAGKTALAMGNKADAVKYFTDIKDNYEASPEAQGVDALIGLAQ</sequence>
<dbReference type="InterPro" id="IPR011990">
    <property type="entry name" value="TPR-like_helical_dom_sf"/>
</dbReference>
<evidence type="ECO:0000256" key="1">
    <source>
        <dbReference type="SAM" id="Phobius"/>
    </source>
</evidence>
<proteinExistence type="predicted"/>
<organism evidence="2 3">
    <name type="scientific">Flavobacterium silvisoli</name>
    <dbReference type="NCBI Taxonomy" id="2529433"/>
    <lineage>
        <taxon>Bacteria</taxon>
        <taxon>Pseudomonadati</taxon>
        <taxon>Bacteroidota</taxon>
        <taxon>Flavobacteriia</taxon>
        <taxon>Flavobacteriales</taxon>
        <taxon>Flavobacteriaceae</taxon>
        <taxon>Flavobacterium</taxon>
    </lineage>
</organism>
<dbReference type="SUPFAM" id="SSF48452">
    <property type="entry name" value="TPR-like"/>
    <property type="match status" value="1"/>
</dbReference>
<evidence type="ECO:0000313" key="3">
    <source>
        <dbReference type="Proteomes" id="UP000293300"/>
    </source>
</evidence>
<dbReference type="AlphaFoldDB" id="A0A4Q9YUM2"/>
<gene>
    <name evidence="2" type="ORF">EZL74_12570</name>
</gene>
<dbReference type="EMBL" id="SJPE01000021">
    <property type="protein sequence ID" value="TBX64980.1"/>
    <property type="molecule type" value="Genomic_DNA"/>
</dbReference>
<accession>A0A4Q9YUM2</accession>
<dbReference type="Gene3D" id="1.25.40.10">
    <property type="entry name" value="Tetratricopeptide repeat domain"/>
    <property type="match status" value="1"/>
</dbReference>
<dbReference type="RefSeq" id="WP_131477018.1">
    <property type="nucleotide sequence ID" value="NZ_SJPE01000021.1"/>
</dbReference>
<evidence type="ECO:0000313" key="2">
    <source>
        <dbReference type="EMBL" id="TBX64980.1"/>
    </source>
</evidence>
<reference evidence="2 3" key="1">
    <citation type="submission" date="2019-02" db="EMBL/GenBank/DDBJ databases">
        <title>Flavobacterium sp. RD-2-33 isolated from forest soil.</title>
        <authorList>
            <person name="Chaudhary D.K."/>
        </authorList>
    </citation>
    <scope>NUCLEOTIDE SEQUENCE [LARGE SCALE GENOMIC DNA]</scope>
    <source>
        <strain evidence="2 3">RD-2-33</strain>
    </source>
</reference>
<keyword evidence="1" id="KW-0472">Membrane</keyword>
<dbReference type="Proteomes" id="UP000293300">
    <property type="component" value="Unassembled WGS sequence"/>
</dbReference>
<protein>
    <submittedName>
        <fullName evidence="2">Uncharacterized protein</fullName>
    </submittedName>
</protein>
<comment type="caution">
    <text evidence="2">The sequence shown here is derived from an EMBL/GenBank/DDBJ whole genome shotgun (WGS) entry which is preliminary data.</text>
</comment>
<dbReference type="OrthoDB" id="9808622at2"/>
<keyword evidence="3" id="KW-1185">Reference proteome</keyword>
<keyword evidence="1" id="KW-1133">Transmembrane helix</keyword>
<keyword evidence="1" id="KW-0812">Transmembrane</keyword>
<dbReference type="InterPro" id="IPR019734">
    <property type="entry name" value="TPR_rpt"/>
</dbReference>
<feature type="transmembrane region" description="Helical" evidence="1">
    <location>
        <begin position="63"/>
        <end position="81"/>
    </location>
</feature>
<dbReference type="Pfam" id="PF13181">
    <property type="entry name" value="TPR_8"/>
    <property type="match status" value="1"/>
</dbReference>